<gene>
    <name evidence="1" type="ORF">GCM10011452_30090</name>
</gene>
<comment type="caution">
    <text evidence="1">The sequence shown here is derived from an EMBL/GenBank/DDBJ whole genome shotgun (WGS) entry which is preliminary data.</text>
</comment>
<reference evidence="1" key="2">
    <citation type="submission" date="2020-09" db="EMBL/GenBank/DDBJ databases">
        <authorList>
            <person name="Sun Q."/>
            <person name="Kim S."/>
        </authorList>
    </citation>
    <scope>NUCLEOTIDE SEQUENCE</scope>
    <source>
        <strain evidence="1">KCTC 23714</strain>
    </source>
</reference>
<reference evidence="1" key="1">
    <citation type="journal article" date="2014" name="Int. J. Syst. Evol. Microbiol.">
        <title>Complete genome sequence of Corynebacterium casei LMG S-19264T (=DSM 44701T), isolated from a smear-ripened cheese.</title>
        <authorList>
            <consortium name="US DOE Joint Genome Institute (JGI-PGF)"/>
            <person name="Walter F."/>
            <person name="Albersmeier A."/>
            <person name="Kalinowski J."/>
            <person name="Ruckert C."/>
        </authorList>
    </citation>
    <scope>NUCLEOTIDE SEQUENCE</scope>
    <source>
        <strain evidence="1">KCTC 23714</strain>
    </source>
</reference>
<sequence>MSNQTFPRPDVMPLREALRGLRFFLRRGGETLAETIDLASLPKPAFDLATVALREAGGIVRSVDDIASDVAKTVLGGTTQSSAPLQDFIGSESSSAEFAVAFYVALTAVLRHLGAPGVLVSEAAARSALEGMAVANPDETVESRAARLTFRLLDSRVLRGTTAQQAALVPGAGLEAVSLFAVLLWLQAVRSEDENEAALMAACDMAVALAPEISMAVHQKNTDQIAALYRKYVSHV</sequence>
<evidence type="ECO:0000313" key="1">
    <source>
        <dbReference type="EMBL" id="GGW39727.1"/>
    </source>
</evidence>
<dbReference type="AlphaFoldDB" id="A0A918IZ65"/>
<protein>
    <submittedName>
        <fullName evidence="1">Uncharacterized protein</fullName>
    </submittedName>
</protein>
<dbReference type="Proteomes" id="UP000628984">
    <property type="component" value="Unassembled WGS sequence"/>
</dbReference>
<proteinExistence type="predicted"/>
<dbReference type="EMBL" id="BMYQ01000011">
    <property type="protein sequence ID" value="GGW39727.1"/>
    <property type="molecule type" value="Genomic_DNA"/>
</dbReference>
<name>A0A918IZ65_9RHOB</name>
<evidence type="ECO:0000313" key="2">
    <source>
        <dbReference type="Proteomes" id="UP000628984"/>
    </source>
</evidence>
<organism evidence="1 2">
    <name type="scientific">Gemmobacter lanyuensis</name>
    <dbReference type="NCBI Taxonomy" id="1054497"/>
    <lineage>
        <taxon>Bacteria</taxon>
        <taxon>Pseudomonadati</taxon>
        <taxon>Pseudomonadota</taxon>
        <taxon>Alphaproteobacteria</taxon>
        <taxon>Rhodobacterales</taxon>
        <taxon>Paracoccaceae</taxon>
        <taxon>Gemmobacter</taxon>
    </lineage>
</organism>
<accession>A0A918IZ65</accession>
<keyword evidence="2" id="KW-1185">Reference proteome</keyword>